<sequence length="218" mass="23235">MERRTVSASIEFDDTSTSLSGTLRQLIDGIKGQSVTLRQLMDAVGEQGLLLICAIASLPFLLPVSIPGVSTVFGAAIILISLAITANRLPWLPKKILDRELDTKKLLPALEKGVGIVSRLDRFLKPRISALTTGRLVSRINGLAIAAGGVLLMFPLRLVPFSNTLPGIAILLLSTGMIQRDGLIVLGGYLFNVVTVIYFGVLAYVVFSAGQGIASMFA</sequence>
<dbReference type="InterPro" id="IPR010331">
    <property type="entry name" value="ExoD"/>
</dbReference>
<proteinExistence type="predicted"/>
<dbReference type="PANTHER" id="PTHR41795:SF1">
    <property type="entry name" value="EXOPOLYSACCHARIDE SYNTHESIS PROTEIN"/>
    <property type="match status" value="1"/>
</dbReference>
<evidence type="ECO:0000313" key="3">
    <source>
        <dbReference type="Proteomes" id="UP000386575"/>
    </source>
</evidence>
<dbReference type="Pfam" id="PF06055">
    <property type="entry name" value="ExoD"/>
    <property type="match status" value="1"/>
</dbReference>
<evidence type="ECO:0000256" key="1">
    <source>
        <dbReference type="SAM" id="Phobius"/>
    </source>
</evidence>
<keyword evidence="1" id="KW-0472">Membrane</keyword>
<feature type="transmembrane region" description="Helical" evidence="1">
    <location>
        <begin position="48"/>
        <end position="66"/>
    </location>
</feature>
<dbReference type="PIRSF" id="PIRSF033239">
    <property type="entry name" value="ExoD"/>
    <property type="match status" value="1"/>
</dbReference>
<dbReference type="AlphaFoldDB" id="A0A6A1TPI0"/>
<keyword evidence="1" id="KW-0812">Transmembrane</keyword>
<evidence type="ECO:0000313" key="2">
    <source>
        <dbReference type="EMBL" id="KAB1086389.1"/>
    </source>
</evidence>
<protein>
    <submittedName>
        <fullName evidence="2">Exopolysaccharide biosynthesis protein</fullName>
    </submittedName>
</protein>
<dbReference type="Proteomes" id="UP000386575">
    <property type="component" value="Unassembled WGS sequence"/>
</dbReference>
<comment type="caution">
    <text evidence="2">The sequence shown here is derived from an EMBL/GenBank/DDBJ whole genome shotgun (WGS) entry which is preliminary data.</text>
</comment>
<feature type="transmembrane region" description="Helical" evidence="1">
    <location>
        <begin position="136"/>
        <end position="156"/>
    </location>
</feature>
<keyword evidence="1" id="KW-1133">Transmembrane helix</keyword>
<gene>
    <name evidence="2" type="ORF">F4V91_08065</name>
</gene>
<reference evidence="2 3" key="1">
    <citation type="submission" date="2019-09" db="EMBL/GenBank/DDBJ databases">
        <title>Genome sequencing of Ng87 strain.</title>
        <authorList>
            <person name="Karasev E.S."/>
            <person name="Andronov E."/>
        </authorList>
    </citation>
    <scope>NUCLEOTIDE SEQUENCE [LARGE SCALE GENOMIC DNA]</scope>
    <source>
        <strain evidence="2 3">Ng87</strain>
    </source>
</reference>
<feature type="transmembrane region" description="Helical" evidence="1">
    <location>
        <begin position="183"/>
        <end position="207"/>
    </location>
</feature>
<organism evidence="2 3">
    <name type="scientific">Neorhizobium galegae</name>
    <name type="common">Rhizobium galegae</name>
    <dbReference type="NCBI Taxonomy" id="399"/>
    <lineage>
        <taxon>Bacteria</taxon>
        <taxon>Pseudomonadati</taxon>
        <taxon>Pseudomonadota</taxon>
        <taxon>Alphaproteobacteria</taxon>
        <taxon>Hyphomicrobiales</taxon>
        <taxon>Rhizobiaceae</taxon>
        <taxon>Rhizobium/Agrobacterium group</taxon>
        <taxon>Neorhizobium</taxon>
    </lineage>
</organism>
<feature type="transmembrane region" description="Helical" evidence="1">
    <location>
        <begin position="72"/>
        <end position="91"/>
    </location>
</feature>
<name>A0A6A1TPI0_NEOGA</name>
<accession>A0A6A1TPI0</accession>
<dbReference type="PANTHER" id="PTHR41795">
    <property type="entry name" value="EXOPOLYSACCHARIDE SYNTHESIS PROTEIN"/>
    <property type="match status" value="1"/>
</dbReference>
<dbReference type="EMBL" id="VZUL01000002">
    <property type="protein sequence ID" value="KAB1086389.1"/>
    <property type="molecule type" value="Genomic_DNA"/>
</dbReference>